<organism evidence="1 2">
    <name type="scientific">Rhodoblastus acidophilus</name>
    <name type="common">Rhodopseudomonas acidophila</name>
    <dbReference type="NCBI Taxonomy" id="1074"/>
    <lineage>
        <taxon>Bacteria</taxon>
        <taxon>Pseudomonadati</taxon>
        <taxon>Pseudomonadota</taxon>
        <taxon>Alphaproteobacteria</taxon>
        <taxon>Hyphomicrobiales</taxon>
        <taxon>Rhodoblastaceae</taxon>
        <taxon>Rhodoblastus</taxon>
    </lineage>
</organism>
<dbReference type="InterPro" id="IPR036412">
    <property type="entry name" value="HAD-like_sf"/>
</dbReference>
<dbReference type="Proteomes" id="UP000439113">
    <property type="component" value="Unassembled WGS sequence"/>
</dbReference>
<dbReference type="Gene3D" id="1.10.150.400">
    <property type="match status" value="1"/>
</dbReference>
<gene>
    <name evidence="1" type="ORF">GJ654_00780</name>
</gene>
<sequence>MFDKALLLSNFAFDMGLPDFRAGSYMGYLLPLARRLKTDHQFISIRFLMNHAVWQKVMRDPRHRDFESDFVVIDHLHRQDLFGSGDNFVLRNYYGTLADDEIEALRLYFDELLGGFVPDLIISWEFPTQFLRALYPEAVVLDLMPGPFMRPPYPRTVAVDPCGVYKNSGLQFLLDGSHSPTGAEMDAHRFLMQHFGSFYGAINAKAKLLELLNAPRNYGTFALVPLQISDYFGFYANCEYRSQDAFLENVMQTISPDTGVIVTQYVSALTSERAISRSKLAFYRKFWPNLLYSESFDRIDNISQYVVPWADVTWSVSSTIGLQAAFYEKEVRCPGRSHLSYLERCQLDRGQKAALMMSRYSFSWDELVDQEQFLLRLASVFKERLNQGGSDFYNDWQFNPKPSELASRCNLSRADEQFASVVTPQASKPIPVLFDAHLKSIDRVECVSFDVFDTLLTRSVYHPRDVFLIVGRRLLEGHREKVPSWLNAKLFAEMRVSAEQAVRRARDADLASNMDAPLGRGENFLSEEITIEEIYTQVVDGWSGSSDLVQLLIELEQAVELSVIRPTRFGALLLSRAHAKQKRILILSDFVHPPSFVEAALELVGVKNYERLYVSSGVGLKKHTGSLFNHVAAELGIERSSILHIGDNRTGDVAKPREAGWRAMHISVPRVRYAKHIASRGIPETSMLSSFAYRTALNLFSCRYKDLGFDFERDPSLFSSREELGYLGLGPLVMSFAEWVLEECRASATSQALFFARDCYLPYRAAKLLQETDPRYIGITVAYLNVSRSAVRGVEFDSPNSVFTVGLDDVLPDTPLRYVLQERFSLAGIEPDADILEQCGISDPDKAVGALAVGQVYEVARLLLVRHWSVLERKFAELRNLYRRHIVEQGGVLEHKAALIDIGYTGTITKALSGLFKGGIEPLFMMTYANELGRSPLDNARAFLGHRFKSVSHESTPFLKYNLIIETLLNEGVGSLALIANLSGSSQEIAFVRENVPESHSQRIAEIHDGAERFFRDWLGLETCFGGALPFFEPNLLLNTLHAVLKNPTIQEASLLQEVVFDNGFAGHQNRVLVPSNASEKGVWNEGGAVLAKQANKASASTAKAPAGPAKAPAGPAKAKAKAIVLPKDLRAQLELASHASRSGDNIIEIGKGLPGHGVYGPYLPLDAGLYRISIGLDALSNGLFQRTAKLAVDVVANGGRDVLAALQLTTADLKNRTALQEIDFEIPEGKQMPFEVRVWTDGRNAVRIREVTLAKRER</sequence>
<reference evidence="1 2" key="1">
    <citation type="submission" date="2019-11" db="EMBL/GenBank/DDBJ databases">
        <title>Whole-genome sequence of a Rhodoblastus acidophilus DSM 142.</title>
        <authorList>
            <person name="Kyndt J.A."/>
            <person name="Meyer T.E."/>
        </authorList>
    </citation>
    <scope>NUCLEOTIDE SEQUENCE [LARGE SCALE GENOMIC DNA]</scope>
    <source>
        <strain evidence="1 2">DSM 142</strain>
    </source>
</reference>
<dbReference type="SUPFAM" id="SSF56784">
    <property type="entry name" value="HAD-like"/>
    <property type="match status" value="1"/>
</dbReference>
<dbReference type="EMBL" id="WNKS01000001">
    <property type="protein sequence ID" value="MTV29520.1"/>
    <property type="molecule type" value="Genomic_DNA"/>
</dbReference>
<dbReference type="RefSeq" id="WP_155444188.1">
    <property type="nucleotide sequence ID" value="NZ_JAOQNR010000001.1"/>
</dbReference>
<proteinExistence type="predicted"/>
<protein>
    <submittedName>
        <fullName evidence="1">Uncharacterized protein</fullName>
    </submittedName>
</protein>
<evidence type="ECO:0000313" key="1">
    <source>
        <dbReference type="EMBL" id="MTV29520.1"/>
    </source>
</evidence>
<dbReference type="Gene3D" id="3.40.50.1000">
    <property type="entry name" value="HAD superfamily/HAD-like"/>
    <property type="match status" value="1"/>
</dbReference>
<dbReference type="AlphaFoldDB" id="A0A6N8DGV4"/>
<comment type="caution">
    <text evidence="1">The sequence shown here is derived from an EMBL/GenBank/DDBJ whole genome shotgun (WGS) entry which is preliminary data.</text>
</comment>
<accession>A0A6N8DGV4</accession>
<evidence type="ECO:0000313" key="2">
    <source>
        <dbReference type="Proteomes" id="UP000439113"/>
    </source>
</evidence>
<dbReference type="OrthoDB" id="7220105at2"/>
<name>A0A6N8DGV4_RHOAC</name>
<dbReference type="InterPro" id="IPR023214">
    <property type="entry name" value="HAD_sf"/>
</dbReference>